<keyword evidence="1" id="KW-0805">Transcription regulation</keyword>
<evidence type="ECO:0000313" key="6">
    <source>
        <dbReference type="Proteomes" id="UP001060919"/>
    </source>
</evidence>
<proteinExistence type="predicted"/>
<dbReference type="GO" id="GO:0003700">
    <property type="term" value="F:DNA-binding transcription factor activity"/>
    <property type="evidence" value="ECO:0007669"/>
    <property type="project" value="InterPro"/>
</dbReference>
<dbReference type="InterPro" id="IPR046532">
    <property type="entry name" value="DUF6597"/>
</dbReference>
<dbReference type="GO" id="GO:0043565">
    <property type="term" value="F:sequence-specific DNA binding"/>
    <property type="evidence" value="ECO:0007669"/>
    <property type="project" value="InterPro"/>
</dbReference>
<dbReference type="RefSeq" id="WP_264793235.1">
    <property type="nucleotide sequence ID" value="NZ_AP026867.1"/>
</dbReference>
<dbReference type="AlphaFoldDB" id="A0A915YFD8"/>
<dbReference type="Proteomes" id="UP001060919">
    <property type="component" value="Chromosome"/>
</dbReference>
<dbReference type="PANTHER" id="PTHR46796:SF13">
    <property type="entry name" value="HTH-TYPE TRANSCRIPTIONAL ACTIVATOR RHAS"/>
    <property type="match status" value="1"/>
</dbReference>
<name>A0A915YFD8_9BACT</name>
<protein>
    <submittedName>
        <fullName evidence="5">AraC family transcriptional regulator</fullName>
    </submittedName>
</protein>
<dbReference type="InterPro" id="IPR020449">
    <property type="entry name" value="Tscrpt_reg_AraC-type_HTH"/>
</dbReference>
<dbReference type="PANTHER" id="PTHR46796">
    <property type="entry name" value="HTH-TYPE TRANSCRIPTIONAL ACTIVATOR RHAS-RELATED"/>
    <property type="match status" value="1"/>
</dbReference>
<dbReference type="PRINTS" id="PR00032">
    <property type="entry name" value="HTHARAC"/>
</dbReference>
<dbReference type="Pfam" id="PF12833">
    <property type="entry name" value="HTH_18"/>
    <property type="match status" value="1"/>
</dbReference>
<evidence type="ECO:0000259" key="4">
    <source>
        <dbReference type="PROSITE" id="PS01124"/>
    </source>
</evidence>
<organism evidence="5 6">
    <name type="scientific">Aureispira anguillae</name>
    <dbReference type="NCBI Taxonomy" id="2864201"/>
    <lineage>
        <taxon>Bacteria</taxon>
        <taxon>Pseudomonadati</taxon>
        <taxon>Bacteroidota</taxon>
        <taxon>Saprospiria</taxon>
        <taxon>Saprospirales</taxon>
        <taxon>Saprospiraceae</taxon>
        <taxon>Aureispira</taxon>
    </lineage>
</organism>
<accession>A0A915YFD8</accession>
<dbReference type="SUPFAM" id="SSF46689">
    <property type="entry name" value="Homeodomain-like"/>
    <property type="match status" value="1"/>
</dbReference>
<dbReference type="InterPro" id="IPR050204">
    <property type="entry name" value="AraC_XylS_family_regulators"/>
</dbReference>
<dbReference type="SMART" id="SM00342">
    <property type="entry name" value="HTH_ARAC"/>
    <property type="match status" value="1"/>
</dbReference>
<reference evidence="5" key="1">
    <citation type="submission" date="2022-09" db="EMBL/GenBank/DDBJ databases">
        <title>Aureispira anguillicida sp. nov., isolated from Leptocephalus of Japanese eel Anguilla japonica.</title>
        <authorList>
            <person name="Yuasa K."/>
            <person name="Mekata T."/>
            <person name="Ikunari K."/>
        </authorList>
    </citation>
    <scope>NUCLEOTIDE SEQUENCE</scope>
    <source>
        <strain evidence="5">EL160426</strain>
    </source>
</reference>
<evidence type="ECO:0000256" key="2">
    <source>
        <dbReference type="ARBA" id="ARBA00023125"/>
    </source>
</evidence>
<dbReference type="EMBL" id="AP026867">
    <property type="protein sequence ID" value="BDS12122.1"/>
    <property type="molecule type" value="Genomic_DNA"/>
</dbReference>
<evidence type="ECO:0000256" key="3">
    <source>
        <dbReference type="ARBA" id="ARBA00023163"/>
    </source>
</evidence>
<dbReference type="PROSITE" id="PS01124">
    <property type="entry name" value="HTH_ARAC_FAMILY_2"/>
    <property type="match status" value="1"/>
</dbReference>
<dbReference type="InterPro" id="IPR018060">
    <property type="entry name" value="HTH_AraC"/>
</dbReference>
<dbReference type="InterPro" id="IPR009057">
    <property type="entry name" value="Homeodomain-like_sf"/>
</dbReference>
<keyword evidence="6" id="KW-1185">Reference proteome</keyword>
<feature type="domain" description="HTH araC/xylS-type" evidence="4">
    <location>
        <begin position="157"/>
        <end position="258"/>
    </location>
</feature>
<evidence type="ECO:0000313" key="5">
    <source>
        <dbReference type="EMBL" id="BDS12122.1"/>
    </source>
</evidence>
<gene>
    <name evidence="5" type="ORF">AsAng_0028370</name>
</gene>
<dbReference type="Gene3D" id="1.10.10.60">
    <property type="entry name" value="Homeodomain-like"/>
    <property type="match status" value="1"/>
</dbReference>
<dbReference type="Pfam" id="PF20240">
    <property type="entry name" value="DUF6597"/>
    <property type="match status" value="1"/>
</dbReference>
<sequence>MEKVEFIVKKDLEPFVNCIMIGESQATNSHTNIPLYPDGYPGIMFQQTNNGFYLLPKQKKLSELFLYGQTLQPISLDVQGPYRYIVFQLYPFASKYLLNIDPKVLNTDCYDLLTIDSIPVNAYKEQLLHANNLEEQVAIISDLMLALIAANKVSVNDKIQQAIAIILDHNGQIKIREVLDQIYMTERTFERHFNAQIGLNPKQFAKIIQFQSSLHQLSAANFNKLIEVGLDSGFTDQSHFIRTFKKYTGQTPSYYLKQLTARS</sequence>
<dbReference type="KEGG" id="aup:AsAng_0028370"/>
<keyword evidence="2" id="KW-0238">DNA-binding</keyword>
<keyword evidence="3" id="KW-0804">Transcription</keyword>
<evidence type="ECO:0000256" key="1">
    <source>
        <dbReference type="ARBA" id="ARBA00023015"/>
    </source>
</evidence>